<dbReference type="PANTHER" id="PTHR21240">
    <property type="entry name" value="2-AMINO-3-CARBOXYLMUCONATE-6-SEMIALDEHYDE DECARBOXYLASE"/>
    <property type="match status" value="1"/>
</dbReference>
<accession>A0A9P1L0V4</accession>
<dbReference type="GO" id="GO:0005737">
    <property type="term" value="C:cytoplasm"/>
    <property type="evidence" value="ECO:0007669"/>
    <property type="project" value="TreeGrafter"/>
</dbReference>
<protein>
    <submittedName>
        <fullName evidence="3">Amidohydrolase 2</fullName>
    </submittedName>
</protein>
<sequence length="270" mass="31282">MEIIDAHVHSLECGIMCGGEVDVRLEPVMNGLNEMGISKALFVPINDISWQDVDKMNDYMVDIVKNNKNIIGFIDIDISKVHYYRGIEKLENYIKKYHKLGLKGIKVHLQNLGVNFDDWRLLSVYKTAEELNIPIMVHCYPGAPPGGTDNSNPIYMDKILRVFHKTKFIISHLGGIYYFPQMTLINHDNVYFETSASINILKKYFGIEFIRAVFDDIGYDKIFFGSDYPTEDSLESQIDTMKEIIPEKYHEDIFSKNIIKFGKNYGWWDL</sequence>
<dbReference type="CDD" id="cd01292">
    <property type="entry name" value="metallo-dependent_hydrolases"/>
    <property type="match status" value="1"/>
</dbReference>
<dbReference type="EMBL" id="CDNY01000003">
    <property type="protein sequence ID" value="CEO33128.1"/>
    <property type="molecule type" value="Genomic_DNA"/>
</dbReference>
<dbReference type="RefSeq" id="WP_057558257.1">
    <property type="nucleotide sequence ID" value="NZ_CDNY01000003.1"/>
</dbReference>
<name>A0A9P1L0V4_PARSO</name>
<dbReference type="GO" id="GO:0016787">
    <property type="term" value="F:hydrolase activity"/>
    <property type="evidence" value="ECO:0007669"/>
    <property type="project" value="InterPro"/>
</dbReference>
<dbReference type="Proteomes" id="UP000049685">
    <property type="component" value="Unassembled WGS sequence"/>
</dbReference>
<keyword evidence="1" id="KW-0456">Lyase</keyword>
<dbReference type="GO" id="GO:0016831">
    <property type="term" value="F:carboxy-lyase activity"/>
    <property type="evidence" value="ECO:0007669"/>
    <property type="project" value="InterPro"/>
</dbReference>
<evidence type="ECO:0000313" key="3">
    <source>
        <dbReference type="EMBL" id="CEO33128.1"/>
    </source>
</evidence>
<dbReference type="InterPro" id="IPR006680">
    <property type="entry name" value="Amidohydro-rel"/>
</dbReference>
<dbReference type="SUPFAM" id="SSF51556">
    <property type="entry name" value="Metallo-dependent hydrolases"/>
    <property type="match status" value="1"/>
</dbReference>
<dbReference type="Gene3D" id="3.20.20.140">
    <property type="entry name" value="Metal-dependent hydrolases"/>
    <property type="match status" value="1"/>
</dbReference>
<dbReference type="InterPro" id="IPR032466">
    <property type="entry name" value="Metal_Hydrolase"/>
</dbReference>
<organism evidence="3 4">
    <name type="scientific">Paraclostridium sordellii</name>
    <name type="common">Clostridium sordellii</name>
    <dbReference type="NCBI Taxonomy" id="1505"/>
    <lineage>
        <taxon>Bacteria</taxon>
        <taxon>Bacillati</taxon>
        <taxon>Bacillota</taxon>
        <taxon>Clostridia</taxon>
        <taxon>Peptostreptococcales</taxon>
        <taxon>Peptostreptococcaceae</taxon>
        <taxon>Paraclostridium</taxon>
    </lineage>
</organism>
<dbReference type="AlphaFoldDB" id="A0A9P1L0V4"/>
<evidence type="ECO:0000313" key="4">
    <source>
        <dbReference type="Proteomes" id="UP000049685"/>
    </source>
</evidence>
<comment type="caution">
    <text evidence="3">The sequence shown here is derived from an EMBL/GenBank/DDBJ whole genome shotgun (WGS) entry which is preliminary data.</text>
</comment>
<gene>
    <name evidence="3" type="ORF">UMC4404_11081</name>
</gene>
<dbReference type="PANTHER" id="PTHR21240:SF28">
    <property type="entry name" value="ISO-OROTATE DECARBOXYLASE (EUROFUNG)"/>
    <property type="match status" value="1"/>
</dbReference>
<evidence type="ECO:0000259" key="2">
    <source>
        <dbReference type="Pfam" id="PF04909"/>
    </source>
</evidence>
<feature type="domain" description="Amidohydrolase-related" evidence="2">
    <location>
        <begin position="92"/>
        <end position="260"/>
    </location>
</feature>
<dbReference type="GO" id="GO:0019748">
    <property type="term" value="P:secondary metabolic process"/>
    <property type="evidence" value="ECO:0007669"/>
    <property type="project" value="TreeGrafter"/>
</dbReference>
<dbReference type="InterPro" id="IPR032465">
    <property type="entry name" value="ACMSD"/>
</dbReference>
<reference evidence="4" key="1">
    <citation type="submission" date="2015-01" db="EMBL/GenBank/DDBJ databases">
        <authorList>
            <person name="Aslett A.Martin."/>
            <person name="De Silva Nishadi"/>
        </authorList>
    </citation>
    <scope>NUCLEOTIDE SEQUENCE [LARGE SCALE GENOMIC DNA]</scope>
    <source>
        <strain evidence="4">UMC4404</strain>
    </source>
</reference>
<evidence type="ECO:0000256" key="1">
    <source>
        <dbReference type="ARBA" id="ARBA00023239"/>
    </source>
</evidence>
<proteinExistence type="predicted"/>
<dbReference type="Pfam" id="PF04909">
    <property type="entry name" value="Amidohydro_2"/>
    <property type="match status" value="1"/>
</dbReference>